<comment type="caution">
    <text evidence="5">The sequence shown here is derived from an EMBL/GenBank/DDBJ whole genome shotgun (WGS) entry which is preliminary data.</text>
</comment>
<organism evidence="5 6">
    <name type="scientific">Skeletonema marinoi</name>
    <dbReference type="NCBI Taxonomy" id="267567"/>
    <lineage>
        <taxon>Eukaryota</taxon>
        <taxon>Sar</taxon>
        <taxon>Stramenopiles</taxon>
        <taxon>Ochrophyta</taxon>
        <taxon>Bacillariophyta</taxon>
        <taxon>Coscinodiscophyceae</taxon>
        <taxon>Thalassiosirophycidae</taxon>
        <taxon>Thalassiosirales</taxon>
        <taxon>Skeletonemataceae</taxon>
        <taxon>Skeletonema</taxon>
        <taxon>Skeletonema marinoi-dohrnii complex</taxon>
    </lineage>
</organism>
<keyword evidence="6" id="KW-1185">Reference proteome</keyword>
<evidence type="ECO:0000256" key="2">
    <source>
        <dbReference type="ARBA" id="ARBA00022679"/>
    </source>
</evidence>
<keyword evidence="3" id="KW-0812">Transmembrane</keyword>
<dbReference type="InterPro" id="IPR006598">
    <property type="entry name" value="CAP10"/>
</dbReference>
<dbReference type="PANTHER" id="PTHR12203">
    <property type="entry name" value="KDEL LYS-ASP-GLU-LEU CONTAINING - RELATED"/>
    <property type="match status" value="1"/>
</dbReference>
<evidence type="ECO:0000259" key="4">
    <source>
        <dbReference type="SMART" id="SM00672"/>
    </source>
</evidence>
<dbReference type="EMBL" id="JATAAI010000057">
    <property type="protein sequence ID" value="KAK1732821.1"/>
    <property type="molecule type" value="Genomic_DNA"/>
</dbReference>
<name>A0AAD9D3R3_9STRA</name>
<keyword evidence="3" id="KW-0472">Membrane</keyword>
<dbReference type="Proteomes" id="UP001224775">
    <property type="component" value="Unassembled WGS sequence"/>
</dbReference>
<evidence type="ECO:0000256" key="3">
    <source>
        <dbReference type="SAM" id="Phobius"/>
    </source>
</evidence>
<sequence>MRMRQIRPARHRVKLSSIKNALMFLITFTFGYFSGMLPSYWLLTSEGPMLSSAKNSIGSIKAQFETNFKFPTVEERVKYYMGTWYNKNLTVPTSPESSLCKDLFVASSKSAIVPQRDSLYTFTDLQKRHQMPQMWQSVYLKDAANILSHVESHIDQQGEDEEKYIILKTGDGYSPDHNKPVVAKTRRHYEIENEARDGNGEEVDYDNKYIPIIWPIRLNYHFSGVEKLRSINQTDWDDKREEVVWRGACTGVEEGVHSSTGFPRLVFVEKHRFNKDKGIDVALKGRCGRISEEIQIKVDQSFYRGAIDMEKLLRYKYLLSLEGNDVATGLKWMLASNSVIFMPPPTAVSFTMESKLVPYVHYVPVKRDGSDLLSQLEWAKKNDDKCKWISEQATAYIENLWSSDQAAFDLIVIKHMMGKMYHEKFSKALAVCHSGCQSNKVC</sequence>
<protein>
    <recommendedName>
        <fullName evidence="4">Glycosyl transferase CAP10 domain-containing protein</fullName>
    </recommendedName>
</protein>
<comment type="similarity">
    <text evidence="1">Belongs to the glycosyltransferase 90 family.</text>
</comment>
<dbReference type="SMART" id="SM00672">
    <property type="entry name" value="CAP10"/>
    <property type="match status" value="1"/>
</dbReference>
<evidence type="ECO:0000313" key="5">
    <source>
        <dbReference type="EMBL" id="KAK1732821.1"/>
    </source>
</evidence>
<accession>A0AAD9D3R3</accession>
<proteinExistence type="inferred from homology"/>
<dbReference type="PANTHER" id="PTHR12203:SF35">
    <property type="entry name" value="PROTEIN O-GLUCOSYLTRANSFERASE 1"/>
    <property type="match status" value="1"/>
</dbReference>
<evidence type="ECO:0000256" key="1">
    <source>
        <dbReference type="ARBA" id="ARBA00010118"/>
    </source>
</evidence>
<feature type="domain" description="Glycosyl transferase CAP10" evidence="4">
    <location>
        <begin position="173"/>
        <end position="424"/>
    </location>
</feature>
<dbReference type="AlphaFoldDB" id="A0AAD9D3R3"/>
<dbReference type="Pfam" id="PF05686">
    <property type="entry name" value="Glyco_transf_90"/>
    <property type="match status" value="1"/>
</dbReference>
<keyword evidence="2" id="KW-0808">Transferase</keyword>
<evidence type="ECO:0000313" key="6">
    <source>
        <dbReference type="Proteomes" id="UP001224775"/>
    </source>
</evidence>
<gene>
    <name evidence="5" type="ORF">QTG54_016533</name>
</gene>
<keyword evidence="3" id="KW-1133">Transmembrane helix</keyword>
<dbReference type="GO" id="GO:0016740">
    <property type="term" value="F:transferase activity"/>
    <property type="evidence" value="ECO:0007669"/>
    <property type="project" value="UniProtKB-KW"/>
</dbReference>
<reference evidence="5" key="1">
    <citation type="submission" date="2023-06" db="EMBL/GenBank/DDBJ databases">
        <title>Survivors Of The Sea: Transcriptome response of Skeletonema marinoi to long-term dormancy.</title>
        <authorList>
            <person name="Pinder M.I.M."/>
            <person name="Kourtchenko O."/>
            <person name="Robertson E.K."/>
            <person name="Larsson T."/>
            <person name="Maumus F."/>
            <person name="Osuna-Cruz C.M."/>
            <person name="Vancaester E."/>
            <person name="Stenow R."/>
            <person name="Vandepoele K."/>
            <person name="Ploug H."/>
            <person name="Bruchert V."/>
            <person name="Godhe A."/>
            <person name="Topel M."/>
        </authorList>
    </citation>
    <scope>NUCLEOTIDE SEQUENCE</scope>
    <source>
        <strain evidence="5">R05AC</strain>
    </source>
</reference>
<dbReference type="InterPro" id="IPR051091">
    <property type="entry name" value="O-Glucosyltr/Glycosyltrsf_90"/>
</dbReference>
<feature type="transmembrane region" description="Helical" evidence="3">
    <location>
        <begin position="21"/>
        <end position="43"/>
    </location>
</feature>